<proteinExistence type="predicted"/>
<organism evidence="1">
    <name type="scientific">Singulisphaera sp. Ch08</name>
    <dbReference type="NCBI Taxonomy" id="3120278"/>
    <lineage>
        <taxon>Bacteria</taxon>
        <taxon>Pseudomonadati</taxon>
        <taxon>Planctomycetota</taxon>
        <taxon>Planctomycetia</taxon>
        <taxon>Isosphaerales</taxon>
        <taxon>Isosphaeraceae</taxon>
        <taxon>Singulisphaera</taxon>
    </lineage>
</organism>
<reference evidence="1" key="1">
    <citation type="submission" date="2024-05" db="EMBL/GenBank/DDBJ databases">
        <title>Planctomycetes of the genus Singulisphaera possess chitinolytic capabilities.</title>
        <authorList>
            <person name="Ivanova A."/>
        </authorList>
    </citation>
    <scope>NUCLEOTIDE SEQUENCE</scope>
    <source>
        <strain evidence="1">Ch08T</strain>
    </source>
</reference>
<dbReference type="RefSeq" id="WP_406699124.1">
    <property type="nucleotide sequence ID" value="NZ_CP155447.1"/>
</dbReference>
<dbReference type="AlphaFoldDB" id="A0AAU7CLJ9"/>
<accession>A0AAU7CLJ9</accession>
<sequence length="102" mass="11231">MATERQVQGAVADFLSGLFFYVHSGKTPQVKRVITDELQATAHLVTEWGLSDKELVDSLLRPIEAKIISRFGYPESSRIFDEFADVFKGLAGAGLPFSWGPA</sequence>
<dbReference type="EMBL" id="CP155447">
    <property type="protein sequence ID" value="XBH06274.1"/>
    <property type="molecule type" value="Genomic_DNA"/>
</dbReference>
<evidence type="ECO:0000313" key="1">
    <source>
        <dbReference type="EMBL" id="XBH06274.1"/>
    </source>
</evidence>
<protein>
    <submittedName>
        <fullName evidence="1">Uncharacterized protein</fullName>
    </submittedName>
</protein>
<name>A0AAU7CLJ9_9BACT</name>
<gene>
    <name evidence="1" type="ORF">V5E97_09615</name>
</gene>